<feature type="transmembrane region" description="Helical" evidence="11">
    <location>
        <begin position="272"/>
        <end position="290"/>
    </location>
</feature>
<dbReference type="RefSeq" id="WP_148594533.1">
    <property type="nucleotide sequence ID" value="NZ_CP042997.1"/>
</dbReference>
<dbReference type="KEGG" id="agv:OJF2_31820"/>
<dbReference type="PROSITE" id="PS51371">
    <property type="entry name" value="CBS"/>
    <property type="match status" value="2"/>
</dbReference>
<evidence type="ECO:0000256" key="4">
    <source>
        <dbReference type="ARBA" id="ARBA00022989"/>
    </source>
</evidence>
<feature type="transmembrane region" description="Helical" evidence="11">
    <location>
        <begin position="164"/>
        <end position="188"/>
    </location>
</feature>
<keyword evidence="3 11" id="KW-0812">Transmembrane</keyword>
<sequence length="603" mass="62891">MEKVVKEGGDFTAEFRLVGISAIAVAIGAVCALVALGLLRMIDVFTNLFYYQSLGFHAHPPAENTLGWWAVLVPVAGGLIIGLMARYGSERIRGHGIPEAMEAILIGKSRMSAKVAVLKPVASAISIGSGGPFGAEGPIIMTGGSIGSLIAQGFHLTAAERKTLLVAGAAGGMSATFNTPMAAVLLAVELLLFEWKPRSLIPVALASAVAALLRPYLLGSGPMFPVAAHGTLPTAALAGAVLVGLLAGLLALLLTVAVYAAEDAFHRLPFHWMWWPSIGGLAVGIGGLIQPRALGVGYDIIEDLLSGRYDTRLLAGLIVVKAVIWAVALGSGTSGGVLAPLLIMGGSLGALEAGFLPGADRALWPLVSMAAALGGTMRSPLTSVIFALELTHDVNTLPALLIASTIAHGFTVLVMKRSILTEKVARRGYHISREYAVDPLERLSVGEVMTADVVAVPASTPVRELMARYFLDGGPGRHPGYPVVGPAGKLLGVITRSNFLDHWTGAYLGGQGDAIGVGPVIAYDLIDRPAVTISPGDSCRVAAERMARSAVKRLPVVSPDDPGRMLGIVSLGDLLRARQRFLDEESTREQFYALGRRVPGTSG</sequence>
<keyword evidence="7" id="KW-0869">Chloride channel</keyword>
<dbReference type="InterPro" id="IPR046342">
    <property type="entry name" value="CBS_dom_sf"/>
</dbReference>
<dbReference type="CDD" id="cd00400">
    <property type="entry name" value="Voltage_gated_ClC"/>
    <property type="match status" value="1"/>
</dbReference>
<dbReference type="Gene3D" id="1.10.3080.10">
    <property type="entry name" value="Clc chloride channel"/>
    <property type="match status" value="1"/>
</dbReference>
<dbReference type="Gene3D" id="3.10.580.10">
    <property type="entry name" value="CBS-domain"/>
    <property type="match status" value="1"/>
</dbReference>
<dbReference type="Pfam" id="PF00654">
    <property type="entry name" value="Voltage_CLC"/>
    <property type="match status" value="1"/>
</dbReference>
<organism evidence="13 14">
    <name type="scientific">Aquisphaera giovannonii</name>
    <dbReference type="NCBI Taxonomy" id="406548"/>
    <lineage>
        <taxon>Bacteria</taxon>
        <taxon>Pseudomonadati</taxon>
        <taxon>Planctomycetota</taxon>
        <taxon>Planctomycetia</taxon>
        <taxon>Isosphaerales</taxon>
        <taxon>Isosphaeraceae</taxon>
        <taxon>Aquisphaera</taxon>
    </lineage>
</organism>
<evidence type="ECO:0000256" key="8">
    <source>
        <dbReference type="ARBA" id="ARBA00023214"/>
    </source>
</evidence>
<evidence type="ECO:0000256" key="2">
    <source>
        <dbReference type="ARBA" id="ARBA00022448"/>
    </source>
</evidence>
<evidence type="ECO:0000256" key="7">
    <source>
        <dbReference type="ARBA" id="ARBA00023173"/>
    </source>
</evidence>
<evidence type="ECO:0000313" key="13">
    <source>
        <dbReference type="EMBL" id="QEH34641.1"/>
    </source>
</evidence>
<dbReference type="InterPro" id="IPR014743">
    <property type="entry name" value="Cl-channel_core"/>
</dbReference>
<name>A0A5B9W3G7_9BACT</name>
<feature type="transmembrane region" description="Helical" evidence="11">
    <location>
        <begin position="200"/>
        <end position="217"/>
    </location>
</feature>
<feature type="transmembrane region" description="Helical" evidence="11">
    <location>
        <begin position="311"/>
        <end position="331"/>
    </location>
</feature>
<dbReference type="SMART" id="SM00116">
    <property type="entry name" value="CBS"/>
    <property type="match status" value="2"/>
</dbReference>
<evidence type="ECO:0000256" key="9">
    <source>
        <dbReference type="ARBA" id="ARBA00023303"/>
    </source>
</evidence>
<keyword evidence="8" id="KW-0868">Chloride</keyword>
<dbReference type="OrthoDB" id="9812438at2"/>
<evidence type="ECO:0000256" key="3">
    <source>
        <dbReference type="ARBA" id="ARBA00022692"/>
    </source>
</evidence>
<dbReference type="EMBL" id="CP042997">
    <property type="protein sequence ID" value="QEH34641.1"/>
    <property type="molecule type" value="Genomic_DNA"/>
</dbReference>
<feature type="domain" description="CBS" evidence="12">
    <location>
        <begin position="526"/>
        <end position="584"/>
    </location>
</feature>
<keyword evidence="9" id="KW-0407">Ion channel</keyword>
<keyword evidence="14" id="KW-1185">Reference proteome</keyword>
<gene>
    <name evidence="13" type="primary">clcA_2</name>
    <name evidence="13" type="ORF">OJF2_31820</name>
</gene>
<proteinExistence type="predicted"/>
<reference evidence="13 14" key="1">
    <citation type="submission" date="2019-08" db="EMBL/GenBank/DDBJ databases">
        <title>Deep-cultivation of Planctomycetes and their phenomic and genomic characterization uncovers novel biology.</title>
        <authorList>
            <person name="Wiegand S."/>
            <person name="Jogler M."/>
            <person name="Boedeker C."/>
            <person name="Pinto D."/>
            <person name="Vollmers J."/>
            <person name="Rivas-Marin E."/>
            <person name="Kohn T."/>
            <person name="Peeters S.H."/>
            <person name="Heuer A."/>
            <person name="Rast P."/>
            <person name="Oberbeckmann S."/>
            <person name="Bunk B."/>
            <person name="Jeske O."/>
            <person name="Meyerdierks A."/>
            <person name="Storesund J.E."/>
            <person name="Kallscheuer N."/>
            <person name="Luecker S."/>
            <person name="Lage O.M."/>
            <person name="Pohl T."/>
            <person name="Merkel B.J."/>
            <person name="Hornburger P."/>
            <person name="Mueller R.-W."/>
            <person name="Bruemmer F."/>
            <person name="Labrenz M."/>
            <person name="Spormann A.M."/>
            <person name="Op den Camp H."/>
            <person name="Overmann J."/>
            <person name="Amann R."/>
            <person name="Jetten M.S.M."/>
            <person name="Mascher T."/>
            <person name="Medema M.H."/>
            <person name="Devos D.P."/>
            <person name="Kaster A.-K."/>
            <person name="Ovreas L."/>
            <person name="Rohde M."/>
            <person name="Galperin M.Y."/>
            <person name="Jogler C."/>
        </authorList>
    </citation>
    <scope>NUCLEOTIDE SEQUENCE [LARGE SCALE GENOMIC DNA]</scope>
    <source>
        <strain evidence="13 14">OJF2</strain>
    </source>
</reference>
<evidence type="ECO:0000256" key="5">
    <source>
        <dbReference type="ARBA" id="ARBA00023065"/>
    </source>
</evidence>
<dbReference type="SUPFAM" id="SSF81340">
    <property type="entry name" value="Clc chloride channel"/>
    <property type="match status" value="1"/>
</dbReference>
<keyword evidence="5" id="KW-0406">Ion transport</keyword>
<dbReference type="AlphaFoldDB" id="A0A5B9W3G7"/>
<dbReference type="PANTHER" id="PTHR43427">
    <property type="entry name" value="CHLORIDE CHANNEL PROTEIN CLC-E"/>
    <property type="match status" value="1"/>
</dbReference>
<feature type="transmembrane region" description="Helical" evidence="11">
    <location>
        <begin position="66"/>
        <end position="85"/>
    </location>
</feature>
<evidence type="ECO:0000256" key="11">
    <source>
        <dbReference type="SAM" id="Phobius"/>
    </source>
</evidence>
<keyword evidence="4 11" id="KW-1133">Transmembrane helix</keyword>
<feature type="transmembrane region" description="Helical" evidence="11">
    <location>
        <begin position="237"/>
        <end position="260"/>
    </location>
</feature>
<protein>
    <submittedName>
        <fullName evidence="13">H(+)/Cl(-) exchange transporter ClcA</fullName>
    </submittedName>
</protein>
<dbReference type="GO" id="GO:0034707">
    <property type="term" value="C:chloride channel complex"/>
    <property type="evidence" value="ECO:0007669"/>
    <property type="project" value="UniProtKB-KW"/>
</dbReference>
<keyword evidence="6 11" id="KW-0472">Membrane</keyword>
<feature type="domain" description="CBS" evidence="12">
    <location>
        <begin position="449"/>
        <end position="515"/>
    </location>
</feature>
<dbReference type="PANTHER" id="PTHR43427:SF6">
    <property type="entry name" value="CHLORIDE CHANNEL PROTEIN CLC-E"/>
    <property type="match status" value="1"/>
</dbReference>
<keyword evidence="2" id="KW-0813">Transport</keyword>
<evidence type="ECO:0000256" key="10">
    <source>
        <dbReference type="PROSITE-ProRule" id="PRU00703"/>
    </source>
</evidence>
<dbReference type="PRINTS" id="PR00762">
    <property type="entry name" value="CLCHANNEL"/>
</dbReference>
<dbReference type="InterPro" id="IPR050368">
    <property type="entry name" value="ClC-type_chloride_channel"/>
</dbReference>
<evidence type="ECO:0000259" key="12">
    <source>
        <dbReference type="PROSITE" id="PS51371"/>
    </source>
</evidence>
<dbReference type="Proteomes" id="UP000324233">
    <property type="component" value="Chromosome"/>
</dbReference>
<keyword evidence="10" id="KW-0129">CBS domain</keyword>
<feature type="transmembrane region" description="Helical" evidence="11">
    <location>
        <begin position="20"/>
        <end position="42"/>
    </location>
</feature>
<dbReference type="SUPFAM" id="SSF54631">
    <property type="entry name" value="CBS-domain pair"/>
    <property type="match status" value="1"/>
</dbReference>
<comment type="subcellular location">
    <subcellularLocation>
        <location evidence="1">Membrane</location>
        <topology evidence="1">Multi-pass membrane protein</topology>
    </subcellularLocation>
</comment>
<evidence type="ECO:0000256" key="6">
    <source>
        <dbReference type="ARBA" id="ARBA00023136"/>
    </source>
</evidence>
<evidence type="ECO:0000256" key="1">
    <source>
        <dbReference type="ARBA" id="ARBA00004141"/>
    </source>
</evidence>
<dbReference type="GO" id="GO:0005254">
    <property type="term" value="F:chloride channel activity"/>
    <property type="evidence" value="ECO:0007669"/>
    <property type="project" value="UniProtKB-KW"/>
</dbReference>
<dbReference type="Pfam" id="PF00571">
    <property type="entry name" value="CBS"/>
    <property type="match status" value="2"/>
</dbReference>
<accession>A0A5B9W3G7</accession>
<dbReference type="InterPro" id="IPR001807">
    <property type="entry name" value="ClC"/>
</dbReference>
<dbReference type="InterPro" id="IPR000644">
    <property type="entry name" value="CBS_dom"/>
</dbReference>
<evidence type="ECO:0000313" key="14">
    <source>
        <dbReference type="Proteomes" id="UP000324233"/>
    </source>
</evidence>